<evidence type="ECO:0000256" key="1">
    <source>
        <dbReference type="SAM" id="MobiDB-lite"/>
    </source>
</evidence>
<sequence length="330" mass="37642">MFIEEKITPGIVCKLSANDMKCLGISNRSDMMALRMECVLYGNADDECQSIMPCRQFEIPKQILEDLLNADFKISDISKMLSISESTVYRRNMMALRMECVLYGNADDECQSSMPCRQFEIPKQILEDLLDADFKISDISKMLSISESTVYRRMRQFELSKMTYSDVDSHVVEKAVKEIVSNCGERTIQQLLGQQHIKSVLDILIDIYITALHYVFLPKINGKLQVWQQAWAGHRIRTVKSSPIRLFTAGLLNSPVEMALDFPQVASNETESRDEEGSPRPIFSSPLVFVNDNCKSELHLDIPKHWESSNFGVDIFLKAIAIIQKHIENS</sequence>
<proteinExistence type="predicted"/>
<gene>
    <name evidence="3" type="ORF">MAR_005617</name>
</gene>
<organism evidence="3 4">
    <name type="scientific">Mya arenaria</name>
    <name type="common">Soft-shell clam</name>
    <dbReference type="NCBI Taxonomy" id="6604"/>
    <lineage>
        <taxon>Eukaryota</taxon>
        <taxon>Metazoa</taxon>
        <taxon>Spiralia</taxon>
        <taxon>Lophotrochozoa</taxon>
        <taxon>Mollusca</taxon>
        <taxon>Bivalvia</taxon>
        <taxon>Autobranchia</taxon>
        <taxon>Heteroconchia</taxon>
        <taxon>Euheterodonta</taxon>
        <taxon>Imparidentia</taxon>
        <taxon>Neoheterodontei</taxon>
        <taxon>Myida</taxon>
        <taxon>Myoidea</taxon>
        <taxon>Myidae</taxon>
        <taxon>Mya</taxon>
    </lineage>
</organism>
<dbReference type="InterPro" id="IPR058913">
    <property type="entry name" value="Integrase_dom_put"/>
</dbReference>
<name>A0ABY7F1N5_MYAAR</name>
<evidence type="ECO:0000259" key="2">
    <source>
        <dbReference type="Pfam" id="PF24764"/>
    </source>
</evidence>
<evidence type="ECO:0000313" key="4">
    <source>
        <dbReference type="Proteomes" id="UP001164746"/>
    </source>
</evidence>
<accession>A0ABY7F1N5</accession>
<protein>
    <recommendedName>
        <fullName evidence="2">Integrase core domain-containing protein</fullName>
    </recommendedName>
</protein>
<feature type="domain" description="Integrase core" evidence="2">
    <location>
        <begin position="161"/>
        <end position="254"/>
    </location>
</feature>
<dbReference type="EMBL" id="CP111020">
    <property type="protein sequence ID" value="WAR15512.1"/>
    <property type="molecule type" value="Genomic_DNA"/>
</dbReference>
<feature type="region of interest" description="Disordered" evidence="1">
    <location>
        <begin position="265"/>
        <end position="284"/>
    </location>
</feature>
<dbReference type="Proteomes" id="UP001164746">
    <property type="component" value="Chromosome 9"/>
</dbReference>
<keyword evidence="4" id="KW-1185">Reference proteome</keyword>
<reference evidence="3" key="1">
    <citation type="submission" date="2022-11" db="EMBL/GenBank/DDBJ databases">
        <title>Centuries of genome instability and evolution in soft-shell clam transmissible cancer (bioRxiv).</title>
        <authorList>
            <person name="Hart S.F.M."/>
            <person name="Yonemitsu M.A."/>
            <person name="Giersch R.M."/>
            <person name="Beal B.F."/>
            <person name="Arriagada G."/>
            <person name="Davis B.W."/>
            <person name="Ostrander E.A."/>
            <person name="Goff S.P."/>
            <person name="Metzger M.J."/>
        </authorList>
    </citation>
    <scope>NUCLEOTIDE SEQUENCE</scope>
    <source>
        <strain evidence="3">MELC-2E11</strain>
        <tissue evidence="3">Siphon/mantle</tissue>
    </source>
</reference>
<dbReference type="Pfam" id="PF24764">
    <property type="entry name" value="rva_4"/>
    <property type="match status" value="1"/>
</dbReference>
<evidence type="ECO:0000313" key="3">
    <source>
        <dbReference type="EMBL" id="WAR15512.1"/>
    </source>
</evidence>